<keyword evidence="8 14" id="KW-0249">Electron transport</keyword>
<comment type="cofactor">
    <cofactor evidence="14 15">
        <name>[4Fe-4S] cluster</name>
        <dbReference type="ChEBI" id="CHEBI:49883"/>
    </cofactor>
    <text evidence="14 15">Binds 2 [4Fe-4S] clusters. In this family the first cluster has a non-standard and varying [4Fe-4S] binding motif CX(2)CX(2)CX(4-5)CP.</text>
</comment>
<dbReference type="GO" id="GO:0046872">
    <property type="term" value="F:metal ion binding"/>
    <property type="evidence" value="ECO:0007669"/>
    <property type="project" value="UniProtKB-UniRule"/>
</dbReference>
<dbReference type="CDD" id="cd07034">
    <property type="entry name" value="TPP_PYR_PFOR_IOR-alpha_like"/>
    <property type="match status" value="1"/>
</dbReference>
<evidence type="ECO:0000313" key="17">
    <source>
        <dbReference type="EMBL" id="HIR54372.1"/>
    </source>
</evidence>
<comment type="caution">
    <text evidence="17">The sequence shown here is derived from an EMBL/GenBank/DDBJ whole genome shotgun (WGS) entry which is preliminary data.</text>
</comment>
<keyword evidence="5 14" id="KW-0813">Transport</keyword>
<keyword evidence="9 14" id="KW-0560">Oxidoreductase</keyword>
<protein>
    <recommendedName>
        <fullName evidence="4 14">Indolepyruvate oxidoreductase subunit IorA</fullName>
        <shortName evidence="14">IOR</shortName>
        <ecNumber evidence="3 14">1.2.7.8</ecNumber>
    </recommendedName>
    <alternativeName>
        <fullName evidence="12 14">Indolepyruvate ferredoxin oxidoreductase subunit alpha</fullName>
    </alternativeName>
</protein>
<dbReference type="SUPFAM" id="SSF52518">
    <property type="entry name" value="Thiamin diphosphate-binding fold (THDP-binding)"/>
    <property type="match status" value="2"/>
</dbReference>
<dbReference type="InterPro" id="IPR017896">
    <property type="entry name" value="4Fe4S_Fe-S-bd"/>
</dbReference>
<dbReference type="Gene3D" id="3.30.70.20">
    <property type="match status" value="1"/>
</dbReference>
<dbReference type="InterPro" id="IPR017900">
    <property type="entry name" value="4Fe4S_Fe_S_CS"/>
</dbReference>
<evidence type="ECO:0000256" key="4">
    <source>
        <dbReference type="ARBA" id="ARBA00017710"/>
    </source>
</evidence>
<proteinExistence type="predicted"/>
<evidence type="ECO:0000256" key="2">
    <source>
        <dbReference type="ARBA" id="ARBA00011238"/>
    </source>
</evidence>
<evidence type="ECO:0000313" key="18">
    <source>
        <dbReference type="Proteomes" id="UP000824238"/>
    </source>
</evidence>
<name>A0A9D1DK69_9FIRM</name>
<evidence type="ECO:0000256" key="6">
    <source>
        <dbReference type="ARBA" id="ARBA00022485"/>
    </source>
</evidence>
<dbReference type="NCBIfam" id="TIGR03336">
    <property type="entry name" value="IOR_alpha"/>
    <property type="match status" value="1"/>
</dbReference>
<dbReference type="GO" id="GO:0030976">
    <property type="term" value="F:thiamine pyrophosphate binding"/>
    <property type="evidence" value="ECO:0007669"/>
    <property type="project" value="InterPro"/>
</dbReference>
<reference evidence="17" key="1">
    <citation type="submission" date="2020-10" db="EMBL/GenBank/DDBJ databases">
        <authorList>
            <person name="Gilroy R."/>
        </authorList>
    </citation>
    <scope>NUCLEOTIDE SEQUENCE</scope>
    <source>
        <strain evidence="17">ChiGjej3B3-7149</strain>
    </source>
</reference>
<comment type="catalytic activity">
    <reaction evidence="13 14">
        <text>indole-3-pyruvate + 2 oxidized [2Fe-2S]-[ferredoxin] + CoA = (indol-3-yl)acetyl-CoA + 2 reduced [2Fe-2S]-[ferredoxin] + CO2 + H(+)</text>
        <dbReference type="Rhea" id="RHEA:12645"/>
        <dbReference type="Rhea" id="RHEA-COMP:10000"/>
        <dbReference type="Rhea" id="RHEA-COMP:10001"/>
        <dbReference type="ChEBI" id="CHEBI:15378"/>
        <dbReference type="ChEBI" id="CHEBI:16526"/>
        <dbReference type="ChEBI" id="CHEBI:17640"/>
        <dbReference type="ChEBI" id="CHEBI:33737"/>
        <dbReference type="ChEBI" id="CHEBI:33738"/>
        <dbReference type="ChEBI" id="CHEBI:57271"/>
        <dbReference type="ChEBI" id="CHEBI:57287"/>
        <dbReference type="EC" id="1.2.7.8"/>
    </reaction>
</comment>
<dbReference type="EMBL" id="DVHH01000056">
    <property type="protein sequence ID" value="HIR54372.1"/>
    <property type="molecule type" value="Genomic_DNA"/>
</dbReference>
<dbReference type="AlphaFoldDB" id="A0A9D1DK69"/>
<dbReference type="SUPFAM" id="SSF54862">
    <property type="entry name" value="4Fe-4S ferredoxins"/>
    <property type="match status" value="1"/>
</dbReference>
<keyword evidence="6 14" id="KW-0004">4Fe-4S</keyword>
<evidence type="ECO:0000256" key="15">
    <source>
        <dbReference type="PIRSR" id="PIRSR006439-50"/>
    </source>
</evidence>
<evidence type="ECO:0000256" key="12">
    <source>
        <dbReference type="ARBA" id="ARBA00030514"/>
    </source>
</evidence>
<dbReference type="Gene3D" id="3.40.50.970">
    <property type="match status" value="2"/>
</dbReference>
<organism evidence="17 18">
    <name type="scientific">Candidatus Scatomorpha intestinigallinarum</name>
    <dbReference type="NCBI Taxonomy" id="2840923"/>
    <lineage>
        <taxon>Bacteria</taxon>
        <taxon>Bacillati</taxon>
        <taxon>Bacillota</taxon>
        <taxon>Clostridia</taxon>
        <taxon>Eubacteriales</taxon>
        <taxon>Candidatus Scatomorpha</taxon>
    </lineage>
</organism>
<dbReference type="InterPro" id="IPR017721">
    <property type="entry name" value="IorA"/>
</dbReference>
<keyword evidence="7 14" id="KW-0479">Metal-binding</keyword>
<dbReference type="GO" id="GO:0051539">
    <property type="term" value="F:4 iron, 4 sulfur cluster binding"/>
    <property type="evidence" value="ECO:0007669"/>
    <property type="project" value="UniProtKB-UniRule"/>
</dbReference>
<feature type="binding site" evidence="15">
    <location>
        <position position="584"/>
    </location>
    <ligand>
        <name>[4Fe-4S] cluster</name>
        <dbReference type="ChEBI" id="CHEBI:49883"/>
        <label>1</label>
    </ligand>
</feature>
<evidence type="ECO:0000256" key="8">
    <source>
        <dbReference type="ARBA" id="ARBA00022982"/>
    </source>
</evidence>
<evidence type="ECO:0000256" key="3">
    <source>
        <dbReference type="ARBA" id="ARBA00012812"/>
    </source>
</evidence>
<comment type="subunit">
    <text evidence="2">Heterodimer of the IorA and IorB subunits.</text>
</comment>
<evidence type="ECO:0000256" key="13">
    <source>
        <dbReference type="ARBA" id="ARBA00048332"/>
    </source>
</evidence>
<dbReference type="InterPro" id="IPR045025">
    <property type="entry name" value="HACL1-like"/>
</dbReference>
<feature type="binding site" evidence="15">
    <location>
        <position position="550"/>
    </location>
    <ligand>
        <name>[4Fe-4S] cluster</name>
        <dbReference type="ChEBI" id="CHEBI:49883"/>
        <label>1</label>
    </ligand>
</feature>
<evidence type="ECO:0000256" key="14">
    <source>
        <dbReference type="PIRNR" id="PIRNR006439"/>
    </source>
</evidence>
<dbReference type="FunFam" id="3.40.50.970:FF:000039">
    <property type="entry name" value="Indolepyruvate oxidoreductase subunit IorA"/>
    <property type="match status" value="1"/>
</dbReference>
<keyword evidence="11 14" id="KW-0411">Iron-sulfur</keyword>
<evidence type="ECO:0000256" key="11">
    <source>
        <dbReference type="ARBA" id="ARBA00023014"/>
    </source>
</evidence>
<dbReference type="PANTHER" id="PTHR43710:SF5">
    <property type="entry name" value="INDOLEPYRUVATE FERREDOXIN OXIDOREDUCTASE ALPHA SUBUNIT"/>
    <property type="match status" value="1"/>
</dbReference>
<dbReference type="InterPro" id="IPR029061">
    <property type="entry name" value="THDP-binding"/>
</dbReference>
<feature type="binding site" evidence="15">
    <location>
        <position position="580"/>
    </location>
    <ligand>
        <name>[4Fe-4S] cluster</name>
        <dbReference type="ChEBI" id="CHEBI:49883"/>
        <label>2</label>
    </ligand>
</feature>
<feature type="binding site" evidence="15">
    <location>
        <position position="574"/>
    </location>
    <ligand>
        <name>[4Fe-4S] cluster</name>
        <dbReference type="ChEBI" id="CHEBI:49883"/>
        <label>2</label>
    </ligand>
</feature>
<dbReference type="Pfam" id="PF02775">
    <property type="entry name" value="TPP_enzyme_C"/>
    <property type="match status" value="1"/>
</dbReference>
<dbReference type="PROSITE" id="PS00198">
    <property type="entry name" value="4FE4S_FER_1"/>
    <property type="match status" value="1"/>
</dbReference>
<dbReference type="SUPFAM" id="SSF52922">
    <property type="entry name" value="TK C-terminal domain-like"/>
    <property type="match status" value="1"/>
</dbReference>
<feature type="binding site" evidence="15">
    <location>
        <position position="577"/>
    </location>
    <ligand>
        <name>[4Fe-4S] cluster</name>
        <dbReference type="ChEBI" id="CHEBI:49883"/>
        <label>2</label>
    </ligand>
</feature>
<feature type="binding site" evidence="15">
    <location>
        <position position="547"/>
    </location>
    <ligand>
        <name>[4Fe-4S] cluster</name>
        <dbReference type="ChEBI" id="CHEBI:49883"/>
        <label>1</label>
    </ligand>
</feature>
<evidence type="ECO:0000256" key="9">
    <source>
        <dbReference type="ARBA" id="ARBA00023002"/>
    </source>
</evidence>
<feature type="binding site" evidence="15">
    <location>
        <position position="555"/>
    </location>
    <ligand>
        <name>[4Fe-4S] cluster</name>
        <dbReference type="ChEBI" id="CHEBI:49883"/>
        <label>2</label>
    </ligand>
</feature>
<accession>A0A9D1DK69</accession>
<dbReference type="Pfam" id="PF01855">
    <property type="entry name" value="POR_N"/>
    <property type="match status" value="1"/>
</dbReference>
<gene>
    <name evidence="17" type="primary">iorA</name>
    <name evidence="17" type="ORF">IAD36_02065</name>
</gene>
<comment type="function">
    <text evidence="1 14">Catalyzes the ferredoxin-dependent oxidative decarboxylation of arylpyruvates.</text>
</comment>
<dbReference type="InterPro" id="IPR011766">
    <property type="entry name" value="TPP_enzyme_TPP-bd"/>
</dbReference>
<evidence type="ECO:0000256" key="10">
    <source>
        <dbReference type="ARBA" id="ARBA00023004"/>
    </source>
</evidence>
<reference evidence="17" key="2">
    <citation type="journal article" date="2021" name="PeerJ">
        <title>Extensive microbial diversity within the chicken gut microbiome revealed by metagenomics and culture.</title>
        <authorList>
            <person name="Gilroy R."/>
            <person name="Ravi A."/>
            <person name="Getino M."/>
            <person name="Pursley I."/>
            <person name="Horton D.L."/>
            <person name="Alikhan N.F."/>
            <person name="Baker D."/>
            <person name="Gharbi K."/>
            <person name="Hall N."/>
            <person name="Watson M."/>
            <person name="Adriaenssens E.M."/>
            <person name="Foster-Nyarko E."/>
            <person name="Jarju S."/>
            <person name="Secka A."/>
            <person name="Antonio M."/>
            <person name="Oren A."/>
            <person name="Chaudhuri R.R."/>
            <person name="La Ragione R."/>
            <person name="Hildebrand F."/>
            <person name="Pallen M.J."/>
        </authorList>
    </citation>
    <scope>NUCLEOTIDE SEQUENCE</scope>
    <source>
        <strain evidence="17">ChiGjej3B3-7149</strain>
    </source>
</reference>
<dbReference type="EC" id="1.2.7.8" evidence="3 14"/>
<evidence type="ECO:0000259" key="16">
    <source>
        <dbReference type="PROSITE" id="PS51379"/>
    </source>
</evidence>
<evidence type="ECO:0000256" key="7">
    <source>
        <dbReference type="ARBA" id="ARBA00022723"/>
    </source>
</evidence>
<dbReference type="Proteomes" id="UP000824238">
    <property type="component" value="Unassembled WGS sequence"/>
</dbReference>
<evidence type="ECO:0000256" key="5">
    <source>
        <dbReference type="ARBA" id="ARBA00022448"/>
    </source>
</evidence>
<evidence type="ECO:0000256" key="1">
    <source>
        <dbReference type="ARBA" id="ARBA00002995"/>
    </source>
</evidence>
<feature type="domain" description="4Fe-4S ferredoxin-type" evidence="16">
    <location>
        <begin position="565"/>
        <end position="594"/>
    </location>
</feature>
<dbReference type="PROSITE" id="PS51379">
    <property type="entry name" value="4FE4S_FER_2"/>
    <property type="match status" value="2"/>
</dbReference>
<dbReference type="InterPro" id="IPR009014">
    <property type="entry name" value="Transketo_C/PFOR_II"/>
</dbReference>
<dbReference type="PANTHER" id="PTHR43710">
    <property type="entry name" value="2-HYDROXYACYL-COA LYASE"/>
    <property type="match status" value="1"/>
</dbReference>
<sequence>MAKNLMTGNEAVARGLYEAGVAFASAYPGTPSTEILENVAEKYKDSIACEWAPNEKVAFEAAVGASFVGGRSFAAMKHVGLNVAADPLLTFAYTGVNGGMVFVSADDPGLHSSQNEQDNRFYARMGKFIMLEPSDSQEAKDMAVMGYELSEQFDSPVMLRMTTRVCHSKSLVEFGDVQEQRKKEYVKNRAKYDPVPAMAKGMHTAVEKRWKRLLEYTEVCPLNREEWHTDEIGIVSAGAAYQYAREVFGDNASYFKCGMTSPMPLESIRKFAAKVKKLYVVEELEPYMEDLMRAAGIDCVGKALIPIEGELNPDIVRKSLTGEVTPTIEYDKSVVPGRPPMLCAGCPHVGLFYELGKIKDVIAIGDIGCYALSGNPPLNAKDFALCMGSGFSMAHGAAKIMEKFGENKKIVGVVGDSTFFHTGMNSMLDAVYNHSNVTLIVVDNRITGMTGHQENPGSGYTITGEHAYPADIEGVARAFGMTDIHKVNPMDLEATRKALKEAIAFEGPSLVITRYPCALKKRSPEDKAEFGTEKAKYAVDNDACIGCKSCLRLGCPALSFDGGAKKADIDRVACAGCGVCAQVCPKKAIGKVGG</sequence>
<dbReference type="Pfam" id="PF13237">
    <property type="entry name" value="Fer4_10"/>
    <property type="match status" value="1"/>
</dbReference>
<feature type="binding site" evidence="15">
    <location>
        <position position="544"/>
    </location>
    <ligand>
        <name>[4Fe-4S] cluster</name>
        <dbReference type="ChEBI" id="CHEBI:49883"/>
        <label>1</label>
    </ligand>
</feature>
<dbReference type="PIRSF" id="PIRSF006439">
    <property type="entry name" value="Indolepyruvate_ferr_oxidored"/>
    <property type="match status" value="1"/>
</dbReference>
<dbReference type="GO" id="GO:0043805">
    <property type="term" value="F:indolepyruvate ferredoxin oxidoreductase activity"/>
    <property type="evidence" value="ECO:0007669"/>
    <property type="project" value="UniProtKB-UniRule"/>
</dbReference>
<dbReference type="CDD" id="cd02008">
    <property type="entry name" value="TPP_IOR_alpha"/>
    <property type="match status" value="1"/>
</dbReference>
<keyword evidence="10 14" id="KW-0408">Iron</keyword>
<dbReference type="InterPro" id="IPR002880">
    <property type="entry name" value="Pyrv_Fd/Flavodoxin_OxRdtase_N"/>
</dbReference>
<feature type="domain" description="4Fe-4S ferredoxin-type" evidence="16">
    <location>
        <begin position="535"/>
        <end position="563"/>
    </location>
</feature>